<dbReference type="Pfam" id="PF00589">
    <property type="entry name" value="Phage_integrase"/>
    <property type="match status" value="1"/>
</dbReference>
<evidence type="ECO:0000259" key="5">
    <source>
        <dbReference type="PROSITE" id="PS51900"/>
    </source>
</evidence>
<protein>
    <submittedName>
        <fullName evidence="6">Tyrosine-type recombinase/integrase</fullName>
    </submittedName>
</protein>
<accession>A0A841Z452</accession>
<dbReference type="InterPro" id="IPR013762">
    <property type="entry name" value="Integrase-like_cat_sf"/>
</dbReference>
<dbReference type="Proteomes" id="UP000564536">
    <property type="component" value="Unassembled WGS sequence"/>
</dbReference>
<dbReference type="GO" id="GO:0015074">
    <property type="term" value="P:DNA integration"/>
    <property type="evidence" value="ECO:0007669"/>
    <property type="project" value="InterPro"/>
</dbReference>
<feature type="domain" description="Core-binding (CB)" evidence="5">
    <location>
        <begin position="4"/>
        <end position="86"/>
    </location>
</feature>
<dbReference type="AlphaFoldDB" id="A0A841Z452"/>
<reference evidence="6 7" key="1">
    <citation type="submission" date="2020-03" db="EMBL/GenBank/DDBJ databases">
        <title>Soil Listeria distribution.</title>
        <authorList>
            <person name="Liao J."/>
            <person name="Wiedmann M."/>
        </authorList>
    </citation>
    <scope>NUCLEOTIDE SEQUENCE [LARGE SCALE GENOMIC DNA]</scope>
    <source>
        <strain evidence="6 7">FSL L7-1523</strain>
    </source>
</reference>
<dbReference type="PROSITE" id="PS51898">
    <property type="entry name" value="TYR_RECOMBINASE"/>
    <property type="match status" value="1"/>
</dbReference>
<sequence length="296" mass="35103">MVIKSGLNFRDECLDSYISVLVAKRLAETTIKNYYRVITEFFTYTNTIRIDKKIKTAYLIDQREKIGVRTLYGKINILKNFYIYVENEIDRTIENWFVDIPLKLPPQKNVNVLYQKEIENIYSKLSKRKQYSLENLFFDVLYLTGIRITELINIKVLDIDMSENIILVLGKGDKERLVIYPEALNKSLYTYIKARRYIMEFFSIRHQYLFIDFNTGEQISKNFVYAQIVNLGKKTGYKLYPHLLRHSFATHLLENGCDLRYIQELLGHSSVQTTQRYTKVQIERKKAVINAYHPRA</sequence>
<organism evidence="6 7">
    <name type="scientific">Listeria weihenstephanensis</name>
    <dbReference type="NCBI Taxonomy" id="1006155"/>
    <lineage>
        <taxon>Bacteria</taxon>
        <taxon>Bacillati</taxon>
        <taxon>Bacillota</taxon>
        <taxon>Bacilli</taxon>
        <taxon>Bacillales</taxon>
        <taxon>Listeriaceae</taxon>
        <taxon>Listeria</taxon>
    </lineage>
</organism>
<keyword evidence="1 3" id="KW-0238">DNA-binding</keyword>
<feature type="domain" description="Tyr recombinase" evidence="4">
    <location>
        <begin position="108"/>
        <end position="290"/>
    </location>
</feature>
<dbReference type="GO" id="GO:0003677">
    <property type="term" value="F:DNA binding"/>
    <property type="evidence" value="ECO:0007669"/>
    <property type="project" value="UniProtKB-UniRule"/>
</dbReference>
<dbReference type="GO" id="GO:0006310">
    <property type="term" value="P:DNA recombination"/>
    <property type="evidence" value="ECO:0007669"/>
    <property type="project" value="UniProtKB-KW"/>
</dbReference>
<dbReference type="InterPro" id="IPR011010">
    <property type="entry name" value="DNA_brk_join_enz"/>
</dbReference>
<dbReference type="PANTHER" id="PTHR30349">
    <property type="entry name" value="PHAGE INTEGRASE-RELATED"/>
    <property type="match status" value="1"/>
</dbReference>
<evidence type="ECO:0000313" key="6">
    <source>
        <dbReference type="EMBL" id="MBC1500025.1"/>
    </source>
</evidence>
<gene>
    <name evidence="6" type="ORF">HB943_05365</name>
</gene>
<evidence type="ECO:0000256" key="1">
    <source>
        <dbReference type="ARBA" id="ARBA00023125"/>
    </source>
</evidence>
<dbReference type="PROSITE" id="PS51900">
    <property type="entry name" value="CB"/>
    <property type="match status" value="1"/>
</dbReference>
<dbReference type="EMBL" id="JAARRL010000006">
    <property type="protein sequence ID" value="MBC1500025.1"/>
    <property type="molecule type" value="Genomic_DNA"/>
</dbReference>
<dbReference type="InterPro" id="IPR002104">
    <property type="entry name" value="Integrase_catalytic"/>
</dbReference>
<dbReference type="Gene3D" id="1.10.443.10">
    <property type="entry name" value="Intergrase catalytic core"/>
    <property type="match status" value="1"/>
</dbReference>
<evidence type="ECO:0000256" key="2">
    <source>
        <dbReference type="ARBA" id="ARBA00023172"/>
    </source>
</evidence>
<evidence type="ECO:0000313" key="7">
    <source>
        <dbReference type="Proteomes" id="UP000564536"/>
    </source>
</evidence>
<proteinExistence type="predicted"/>
<dbReference type="InterPro" id="IPR044068">
    <property type="entry name" value="CB"/>
</dbReference>
<evidence type="ECO:0000259" key="4">
    <source>
        <dbReference type="PROSITE" id="PS51898"/>
    </source>
</evidence>
<dbReference type="SUPFAM" id="SSF56349">
    <property type="entry name" value="DNA breaking-rejoining enzymes"/>
    <property type="match status" value="1"/>
</dbReference>
<dbReference type="PANTHER" id="PTHR30349:SF81">
    <property type="entry name" value="TYROSINE RECOMBINASE XERC"/>
    <property type="match status" value="1"/>
</dbReference>
<dbReference type="InterPro" id="IPR010998">
    <property type="entry name" value="Integrase_recombinase_N"/>
</dbReference>
<keyword evidence="2" id="KW-0233">DNA recombination</keyword>
<dbReference type="Gene3D" id="1.10.150.130">
    <property type="match status" value="1"/>
</dbReference>
<name>A0A841Z452_9LIST</name>
<dbReference type="RefSeq" id="WP_185425101.1">
    <property type="nucleotide sequence ID" value="NZ_JAARRL010000006.1"/>
</dbReference>
<comment type="caution">
    <text evidence="6">The sequence shown here is derived from an EMBL/GenBank/DDBJ whole genome shotgun (WGS) entry which is preliminary data.</text>
</comment>
<evidence type="ECO:0000256" key="3">
    <source>
        <dbReference type="PROSITE-ProRule" id="PRU01248"/>
    </source>
</evidence>
<dbReference type="InterPro" id="IPR050090">
    <property type="entry name" value="Tyrosine_recombinase_XerCD"/>
</dbReference>